<dbReference type="Proteomes" id="UP000608579">
    <property type="component" value="Unassembled WGS sequence"/>
</dbReference>
<keyword evidence="4 6" id="KW-0067">ATP-binding</keyword>
<protein>
    <submittedName>
        <fullName evidence="6">Energy-coupling factor ABC transporter ATP-binding protein</fullName>
    </submittedName>
</protein>
<evidence type="ECO:0000256" key="1">
    <source>
        <dbReference type="ARBA" id="ARBA00005417"/>
    </source>
</evidence>
<keyword evidence="2" id="KW-0813">Transport</keyword>
<dbReference type="PANTHER" id="PTHR42734">
    <property type="entry name" value="METAL TRANSPORT SYSTEM ATP-BINDING PROTEIN TM_0124-RELATED"/>
    <property type="match status" value="1"/>
</dbReference>
<feature type="domain" description="ABC transporter" evidence="5">
    <location>
        <begin position="2"/>
        <end position="221"/>
    </location>
</feature>
<sequence length="221" mass="24626">MISLRNIVFKYGKRVILRNITTDIQDGVTYVIGPNGAGKTTLLKIAAGIYKPSSGEVIVDGINIWDVDEAKALEVRRRIIYVHERPAVLRGTVLKNIVYGFKLRGVNDTGEVLRIVKPIAEEINVVELLWKNAGELSAGQLQKVALVRAIALRPRYLLLDEPFSHLDEESVKRVSYVLRRIVEDQGVCVVVASHIREAVEGLSPRVVMIREGELVKVSPEP</sequence>
<dbReference type="GO" id="GO:0016887">
    <property type="term" value="F:ATP hydrolysis activity"/>
    <property type="evidence" value="ECO:0007669"/>
    <property type="project" value="InterPro"/>
</dbReference>
<evidence type="ECO:0000259" key="5">
    <source>
        <dbReference type="PROSITE" id="PS50893"/>
    </source>
</evidence>
<evidence type="ECO:0000313" key="7">
    <source>
        <dbReference type="Proteomes" id="UP000608579"/>
    </source>
</evidence>
<evidence type="ECO:0000256" key="4">
    <source>
        <dbReference type="ARBA" id="ARBA00022840"/>
    </source>
</evidence>
<dbReference type="GO" id="GO:0005524">
    <property type="term" value="F:ATP binding"/>
    <property type="evidence" value="ECO:0007669"/>
    <property type="project" value="UniProtKB-KW"/>
</dbReference>
<dbReference type="InterPro" id="IPR003439">
    <property type="entry name" value="ABC_transporter-like_ATP-bd"/>
</dbReference>
<dbReference type="Pfam" id="PF00005">
    <property type="entry name" value="ABC_tran"/>
    <property type="match status" value="1"/>
</dbReference>
<dbReference type="Gene3D" id="3.40.50.300">
    <property type="entry name" value="P-loop containing nucleotide triphosphate hydrolases"/>
    <property type="match status" value="1"/>
</dbReference>
<comment type="similarity">
    <text evidence="1">Belongs to the ABC transporter superfamily.</text>
</comment>
<dbReference type="InterPro" id="IPR027417">
    <property type="entry name" value="P-loop_NTPase"/>
</dbReference>
<dbReference type="AlphaFoldDB" id="A0A832ZZ97"/>
<evidence type="ECO:0000313" key="6">
    <source>
        <dbReference type="EMBL" id="HIQ30106.1"/>
    </source>
</evidence>
<dbReference type="InterPro" id="IPR017871">
    <property type="entry name" value="ABC_transporter-like_CS"/>
</dbReference>
<organism evidence="6 7">
    <name type="scientific">Caldiarchaeum subterraneum</name>
    <dbReference type="NCBI Taxonomy" id="311458"/>
    <lineage>
        <taxon>Archaea</taxon>
        <taxon>Nitrososphaerota</taxon>
        <taxon>Candidatus Caldarchaeales</taxon>
        <taxon>Candidatus Caldarchaeaceae</taxon>
        <taxon>Candidatus Caldarchaeum</taxon>
    </lineage>
</organism>
<dbReference type="InterPro" id="IPR003593">
    <property type="entry name" value="AAA+_ATPase"/>
</dbReference>
<reference evidence="6" key="1">
    <citation type="journal article" date="2020" name="ISME J.">
        <title>Gammaproteobacteria mediating utilization of methyl-, sulfur- and petroleum organic compounds in deep ocean hydrothermal plumes.</title>
        <authorList>
            <person name="Zhou Z."/>
            <person name="Liu Y."/>
            <person name="Pan J."/>
            <person name="Cron B.R."/>
            <person name="Toner B.M."/>
            <person name="Anantharaman K."/>
            <person name="Breier J.A."/>
            <person name="Dick G.J."/>
            <person name="Li M."/>
        </authorList>
    </citation>
    <scope>NUCLEOTIDE SEQUENCE</scope>
    <source>
        <strain evidence="6">SZUA-1515</strain>
    </source>
</reference>
<dbReference type="SUPFAM" id="SSF52540">
    <property type="entry name" value="P-loop containing nucleoside triphosphate hydrolases"/>
    <property type="match status" value="1"/>
</dbReference>
<evidence type="ECO:0000256" key="2">
    <source>
        <dbReference type="ARBA" id="ARBA00022448"/>
    </source>
</evidence>
<keyword evidence="3" id="KW-0547">Nucleotide-binding</keyword>
<proteinExistence type="inferred from homology"/>
<accession>A0A832ZZ97</accession>
<dbReference type="CDD" id="cd03230">
    <property type="entry name" value="ABC_DR_subfamily_A"/>
    <property type="match status" value="1"/>
</dbReference>
<evidence type="ECO:0000256" key="3">
    <source>
        <dbReference type="ARBA" id="ARBA00022741"/>
    </source>
</evidence>
<gene>
    <name evidence="6" type="ORF">EYH45_06045</name>
</gene>
<dbReference type="PROSITE" id="PS50893">
    <property type="entry name" value="ABC_TRANSPORTER_2"/>
    <property type="match status" value="1"/>
</dbReference>
<dbReference type="InterPro" id="IPR050153">
    <property type="entry name" value="Metal_Ion_Import_ABC"/>
</dbReference>
<dbReference type="PANTHER" id="PTHR42734:SF17">
    <property type="entry name" value="METAL TRANSPORT SYSTEM ATP-BINDING PROTEIN TM_0124-RELATED"/>
    <property type="match status" value="1"/>
</dbReference>
<dbReference type="EMBL" id="DQVM01000113">
    <property type="protein sequence ID" value="HIQ30106.1"/>
    <property type="molecule type" value="Genomic_DNA"/>
</dbReference>
<comment type="caution">
    <text evidence="6">The sequence shown here is derived from an EMBL/GenBank/DDBJ whole genome shotgun (WGS) entry which is preliminary data.</text>
</comment>
<dbReference type="PROSITE" id="PS00211">
    <property type="entry name" value="ABC_TRANSPORTER_1"/>
    <property type="match status" value="1"/>
</dbReference>
<dbReference type="SMART" id="SM00382">
    <property type="entry name" value="AAA"/>
    <property type="match status" value="1"/>
</dbReference>
<name>A0A832ZZ97_CALS0</name>